<dbReference type="InterPro" id="IPR000073">
    <property type="entry name" value="AB_hydrolase_1"/>
</dbReference>
<evidence type="ECO:0000256" key="2">
    <source>
        <dbReference type="SAM" id="SignalP"/>
    </source>
</evidence>
<dbReference type="PANTHER" id="PTHR10794">
    <property type="entry name" value="ABHYDROLASE DOMAIN-CONTAINING PROTEIN"/>
    <property type="match status" value="1"/>
</dbReference>
<dbReference type="EMBL" id="KZ301970">
    <property type="protein sequence ID" value="PFH54375.1"/>
    <property type="molecule type" value="Genomic_DNA"/>
</dbReference>
<evidence type="ECO:0000313" key="5">
    <source>
        <dbReference type="Proteomes" id="UP000242287"/>
    </source>
</evidence>
<dbReference type="STRING" id="703135.A0A2A9NTS1"/>
<evidence type="ECO:0000256" key="1">
    <source>
        <dbReference type="ARBA" id="ARBA00010884"/>
    </source>
</evidence>
<gene>
    <name evidence="4" type="ORF">AMATHDRAFT_135563</name>
</gene>
<feature type="signal peptide" evidence="2">
    <location>
        <begin position="1"/>
        <end position="19"/>
    </location>
</feature>
<evidence type="ECO:0000313" key="4">
    <source>
        <dbReference type="EMBL" id="PFH54375.1"/>
    </source>
</evidence>
<dbReference type="GO" id="GO:0051792">
    <property type="term" value="P:medium-chain fatty acid biosynthetic process"/>
    <property type="evidence" value="ECO:0007669"/>
    <property type="project" value="TreeGrafter"/>
</dbReference>
<keyword evidence="5" id="KW-1185">Reference proteome</keyword>
<dbReference type="OrthoDB" id="5954035at2759"/>
<organism evidence="4 5">
    <name type="scientific">Amanita thiersii Skay4041</name>
    <dbReference type="NCBI Taxonomy" id="703135"/>
    <lineage>
        <taxon>Eukaryota</taxon>
        <taxon>Fungi</taxon>
        <taxon>Dikarya</taxon>
        <taxon>Basidiomycota</taxon>
        <taxon>Agaricomycotina</taxon>
        <taxon>Agaricomycetes</taxon>
        <taxon>Agaricomycetidae</taxon>
        <taxon>Agaricales</taxon>
        <taxon>Pluteineae</taxon>
        <taxon>Amanitaceae</taxon>
        <taxon>Amanita</taxon>
    </lineage>
</organism>
<dbReference type="Gene3D" id="3.40.50.1820">
    <property type="entry name" value="alpha/beta hydrolase"/>
    <property type="match status" value="1"/>
</dbReference>
<dbReference type="AlphaFoldDB" id="A0A2A9NTS1"/>
<proteinExistence type="inferred from homology"/>
<comment type="similarity">
    <text evidence="1">Belongs to the AB hydrolase superfamily. AB hydrolase 4 family.</text>
</comment>
<feature type="domain" description="AB hydrolase-1" evidence="3">
    <location>
        <begin position="129"/>
        <end position="369"/>
    </location>
</feature>
<dbReference type="GO" id="GO:0008126">
    <property type="term" value="F:acetylesterase activity"/>
    <property type="evidence" value="ECO:0007669"/>
    <property type="project" value="TreeGrafter"/>
</dbReference>
<dbReference type="InterPro" id="IPR029058">
    <property type="entry name" value="AB_hydrolase_fold"/>
</dbReference>
<dbReference type="GO" id="GO:0051793">
    <property type="term" value="P:medium-chain fatty acid catabolic process"/>
    <property type="evidence" value="ECO:0007669"/>
    <property type="project" value="TreeGrafter"/>
</dbReference>
<sequence length="462" mass="50795">MLALAGLGVLSAFFTVASTTLSGNAPLVRFPKKSVQIIVRKGKNSEETEKASLRELLETRCPSLFTAFSPAWWLFNGHLQTFYCVLGDFTKIDHVLYRRKYLRLADGGTLGLDFTPASNDASWLRDNTPIIVVKHGLTGGSYEAYIRAILSRACASVEDGGLGYRAVVVNFRGCASVPITSPQLYSAGHTDDLRQALIYISNMYPKAPLLGIGFSLGANVMTRYLAEEGEMSRIRSCCTMSCPWDLARNNKEILSTYFGRHIYSKGMGTNLLNLVKKHCDGLTSDPDHIVAKTVPAALALNNPTLDQFDSTFTRIAGGSSPPYPFATAHDYYAASSSHDVINDIRVPYLSINAADDPVVPYVPMEELENDYLVMELTAGGGHLGWFQSQSGLSVDRWTTKPVLEWLRLSGEDMVHIQVGPRVYTDSEGFLREEGRPHIGCKLFKDGGLIDWTTSQEGILQGL</sequence>
<dbReference type="Proteomes" id="UP000242287">
    <property type="component" value="Unassembled WGS sequence"/>
</dbReference>
<dbReference type="GO" id="GO:0047372">
    <property type="term" value="F:monoacylglycerol lipase activity"/>
    <property type="evidence" value="ECO:0007669"/>
    <property type="project" value="TreeGrafter"/>
</dbReference>
<feature type="chain" id="PRO_5013083552" description="AB hydrolase-1 domain-containing protein" evidence="2">
    <location>
        <begin position="20"/>
        <end position="462"/>
    </location>
</feature>
<keyword evidence="2" id="KW-0732">Signal</keyword>
<protein>
    <recommendedName>
        <fullName evidence="3">AB hydrolase-1 domain-containing protein</fullName>
    </recommendedName>
</protein>
<dbReference type="InterPro" id="IPR050960">
    <property type="entry name" value="AB_hydrolase_4_sf"/>
</dbReference>
<reference evidence="4 5" key="1">
    <citation type="submission" date="2014-02" db="EMBL/GenBank/DDBJ databases">
        <title>Transposable element dynamics among asymbiotic and ectomycorrhizal Amanita fungi.</title>
        <authorList>
            <consortium name="DOE Joint Genome Institute"/>
            <person name="Hess J."/>
            <person name="Skrede I."/>
            <person name="Wolfe B."/>
            <person name="LaButti K."/>
            <person name="Ohm R.A."/>
            <person name="Grigoriev I.V."/>
            <person name="Pringle A."/>
        </authorList>
    </citation>
    <scope>NUCLEOTIDE SEQUENCE [LARGE SCALE GENOMIC DNA]</scope>
    <source>
        <strain evidence="4 5">SKay4041</strain>
    </source>
</reference>
<accession>A0A2A9NTS1</accession>
<dbReference type="Pfam" id="PF00561">
    <property type="entry name" value="Abhydrolase_1"/>
    <property type="match status" value="1"/>
</dbReference>
<dbReference type="PANTHER" id="PTHR10794:SF63">
    <property type="entry name" value="ALPHA_BETA HYDROLASE 1, ISOFORM A"/>
    <property type="match status" value="1"/>
</dbReference>
<dbReference type="SUPFAM" id="SSF53474">
    <property type="entry name" value="alpha/beta-Hydrolases"/>
    <property type="match status" value="1"/>
</dbReference>
<name>A0A2A9NTS1_9AGAR</name>
<evidence type="ECO:0000259" key="3">
    <source>
        <dbReference type="Pfam" id="PF00561"/>
    </source>
</evidence>